<organism evidence="1 2">
    <name type="scientific">Apaloderma vittatum</name>
    <name type="common">Bar-tailed trogon</name>
    <dbReference type="NCBI Taxonomy" id="57397"/>
    <lineage>
        <taxon>Eukaryota</taxon>
        <taxon>Metazoa</taxon>
        <taxon>Chordata</taxon>
        <taxon>Craniata</taxon>
        <taxon>Vertebrata</taxon>
        <taxon>Euteleostomi</taxon>
        <taxon>Archelosauria</taxon>
        <taxon>Archosauria</taxon>
        <taxon>Dinosauria</taxon>
        <taxon>Saurischia</taxon>
        <taxon>Theropoda</taxon>
        <taxon>Coelurosauria</taxon>
        <taxon>Aves</taxon>
        <taxon>Neognathae</taxon>
        <taxon>Neoaves</taxon>
        <taxon>Telluraves</taxon>
        <taxon>Coraciimorphae</taxon>
        <taxon>Trogoniformes</taxon>
        <taxon>Trogonidae</taxon>
        <taxon>Apaloderma</taxon>
    </lineage>
</organism>
<sequence>IEETQNIPARRLETGVYCGGTPSLTRAKEEQEKAMHFHRTQMDQLKTVRSQELTHPLEYNRDNIHPLQKEKIAHSKFKGTARVTGENVKSEEIQV</sequence>
<feature type="non-terminal residue" evidence="1">
    <location>
        <position position="1"/>
    </location>
</feature>
<feature type="non-terminal residue" evidence="1">
    <location>
        <position position="95"/>
    </location>
</feature>
<evidence type="ECO:0000313" key="1">
    <source>
        <dbReference type="EMBL" id="KFP88317.1"/>
    </source>
</evidence>
<dbReference type="AlphaFoldDB" id="A0A091NH21"/>
<name>A0A091NH21_APAVI</name>
<accession>A0A091NH21</accession>
<proteinExistence type="predicted"/>
<gene>
    <name evidence="1" type="ORF">N311_03658</name>
</gene>
<evidence type="ECO:0000313" key="2">
    <source>
        <dbReference type="Proteomes" id="UP000054244"/>
    </source>
</evidence>
<dbReference type="EMBL" id="KL382642">
    <property type="protein sequence ID" value="KFP88317.1"/>
    <property type="molecule type" value="Genomic_DNA"/>
</dbReference>
<reference evidence="1 2" key="1">
    <citation type="submission" date="2014-04" db="EMBL/GenBank/DDBJ databases">
        <title>Genome evolution of avian class.</title>
        <authorList>
            <person name="Zhang G."/>
            <person name="Li C."/>
        </authorList>
    </citation>
    <scope>NUCLEOTIDE SEQUENCE [LARGE SCALE GENOMIC DNA]</scope>
    <source>
        <strain evidence="1">BGI_N311</strain>
    </source>
</reference>
<dbReference type="Proteomes" id="UP000054244">
    <property type="component" value="Unassembled WGS sequence"/>
</dbReference>
<keyword evidence="2" id="KW-1185">Reference proteome</keyword>
<protein>
    <submittedName>
        <fullName evidence="1">Uncharacterized protein</fullName>
    </submittedName>
</protein>